<dbReference type="Gene3D" id="3.40.50.1000">
    <property type="entry name" value="HAD superfamily/HAD-like"/>
    <property type="match status" value="1"/>
</dbReference>
<dbReference type="GO" id="GO:0016791">
    <property type="term" value="F:phosphatase activity"/>
    <property type="evidence" value="ECO:0007669"/>
    <property type="project" value="TreeGrafter"/>
</dbReference>
<dbReference type="EMBL" id="QKNV01000503">
    <property type="protein sequence ID" value="PZA18951.1"/>
    <property type="molecule type" value="Genomic_DNA"/>
</dbReference>
<evidence type="ECO:0000313" key="1">
    <source>
        <dbReference type="EMBL" id="PZA18951.1"/>
    </source>
</evidence>
<gene>
    <name evidence="1" type="ORF">DMO24_23330</name>
</gene>
<accession>A0A323V347</accession>
<organism evidence="1 2">
    <name type="scientific">Modestobacter versicolor</name>
    <dbReference type="NCBI Taxonomy" id="429133"/>
    <lineage>
        <taxon>Bacteria</taxon>
        <taxon>Bacillati</taxon>
        <taxon>Actinomycetota</taxon>
        <taxon>Actinomycetes</taxon>
        <taxon>Geodermatophilales</taxon>
        <taxon>Geodermatophilaceae</taxon>
        <taxon>Modestobacter</taxon>
    </lineage>
</organism>
<dbReference type="GO" id="GO:0005737">
    <property type="term" value="C:cytoplasm"/>
    <property type="evidence" value="ECO:0007669"/>
    <property type="project" value="TreeGrafter"/>
</dbReference>
<keyword evidence="1" id="KW-0378">Hydrolase</keyword>
<dbReference type="PANTHER" id="PTHR19288:SF95">
    <property type="entry name" value="D-GLYCEROL 3-PHOSPHATE PHOSPHATASE"/>
    <property type="match status" value="1"/>
</dbReference>
<feature type="non-terminal residue" evidence="1">
    <location>
        <position position="119"/>
    </location>
</feature>
<evidence type="ECO:0000313" key="2">
    <source>
        <dbReference type="Proteomes" id="UP000247602"/>
    </source>
</evidence>
<dbReference type="PANTHER" id="PTHR19288">
    <property type="entry name" value="4-NITROPHENYLPHOSPHATASE-RELATED"/>
    <property type="match status" value="1"/>
</dbReference>
<name>A0A323V347_9ACTN</name>
<keyword evidence="2" id="KW-1185">Reference proteome</keyword>
<sequence>MTGAAREPVPLSAGAPEPPARTYDVALLDLDGVVYVGPAAVPGVPEALDRAAAQGMRLGFVTNNAARTPEQVAAHLTELGVAAEPDDVITSSQAAASVVADLVGPGGRVLAVGGPGVAA</sequence>
<proteinExistence type="predicted"/>
<dbReference type="AlphaFoldDB" id="A0A323V347"/>
<reference evidence="1 2" key="1">
    <citation type="submission" date="2018-06" db="EMBL/GenBank/DDBJ databases">
        <title>Draft genome sequence of Modestobacter versicolor CP153-2.</title>
        <authorList>
            <person name="Gundlapally S.R."/>
        </authorList>
    </citation>
    <scope>NUCLEOTIDE SEQUENCE [LARGE SCALE GENOMIC DNA]</scope>
    <source>
        <strain evidence="1 2">CP153-2</strain>
    </source>
</reference>
<dbReference type="InterPro" id="IPR036412">
    <property type="entry name" value="HAD-like_sf"/>
</dbReference>
<dbReference type="SUPFAM" id="SSF56784">
    <property type="entry name" value="HAD-like"/>
    <property type="match status" value="1"/>
</dbReference>
<comment type="caution">
    <text evidence="1">The sequence shown here is derived from an EMBL/GenBank/DDBJ whole genome shotgun (WGS) entry which is preliminary data.</text>
</comment>
<protein>
    <submittedName>
        <fullName evidence="1">HAD family hydrolase</fullName>
    </submittedName>
</protein>
<dbReference type="InterPro" id="IPR023214">
    <property type="entry name" value="HAD_sf"/>
</dbReference>
<dbReference type="InterPro" id="IPR006357">
    <property type="entry name" value="HAD-SF_hydro_IIA"/>
</dbReference>
<dbReference type="Proteomes" id="UP000247602">
    <property type="component" value="Unassembled WGS sequence"/>
</dbReference>
<dbReference type="Pfam" id="PF13344">
    <property type="entry name" value="Hydrolase_6"/>
    <property type="match status" value="1"/>
</dbReference>